<protein>
    <submittedName>
        <fullName evidence="7">FIG028593: membrane protein</fullName>
    </submittedName>
</protein>
<comment type="similarity">
    <text evidence="2">Belongs to the TMEM86 family.</text>
</comment>
<proteinExistence type="inferred from homology"/>
<dbReference type="PANTHER" id="PTHR31885:SF6">
    <property type="entry name" value="GH04784P"/>
    <property type="match status" value="1"/>
</dbReference>
<dbReference type="EMBL" id="UOEF01000312">
    <property type="protein sequence ID" value="VAW00868.1"/>
    <property type="molecule type" value="Genomic_DNA"/>
</dbReference>
<evidence type="ECO:0000256" key="1">
    <source>
        <dbReference type="ARBA" id="ARBA00004141"/>
    </source>
</evidence>
<dbReference type="Pfam" id="PF07947">
    <property type="entry name" value="YhhN"/>
    <property type="match status" value="1"/>
</dbReference>
<keyword evidence="4 6" id="KW-1133">Transmembrane helix</keyword>
<evidence type="ECO:0000256" key="5">
    <source>
        <dbReference type="ARBA" id="ARBA00023136"/>
    </source>
</evidence>
<evidence type="ECO:0000256" key="4">
    <source>
        <dbReference type="ARBA" id="ARBA00022989"/>
    </source>
</evidence>
<keyword evidence="3 6" id="KW-0812">Transmembrane</keyword>
<feature type="transmembrane region" description="Helical" evidence="6">
    <location>
        <begin position="115"/>
        <end position="132"/>
    </location>
</feature>
<comment type="subcellular location">
    <subcellularLocation>
        <location evidence="1">Membrane</location>
        <topology evidence="1">Multi-pass membrane protein</topology>
    </subcellularLocation>
</comment>
<dbReference type="AlphaFoldDB" id="A0A3B0S7B2"/>
<dbReference type="GO" id="GO:0016787">
    <property type="term" value="F:hydrolase activity"/>
    <property type="evidence" value="ECO:0007669"/>
    <property type="project" value="TreeGrafter"/>
</dbReference>
<evidence type="ECO:0000313" key="7">
    <source>
        <dbReference type="EMBL" id="VAW00868.1"/>
    </source>
</evidence>
<name>A0A3B0S7B2_9ZZZZ</name>
<gene>
    <name evidence="7" type="ORF">MNBD_ALPHA04-1913</name>
</gene>
<evidence type="ECO:0000256" key="3">
    <source>
        <dbReference type="ARBA" id="ARBA00022692"/>
    </source>
</evidence>
<feature type="transmembrane region" description="Helical" evidence="6">
    <location>
        <begin position="163"/>
        <end position="185"/>
    </location>
</feature>
<keyword evidence="5 6" id="KW-0472">Membrane</keyword>
<evidence type="ECO:0000256" key="6">
    <source>
        <dbReference type="SAM" id="Phobius"/>
    </source>
</evidence>
<accession>A0A3B0S7B2</accession>
<sequence length="224" mass="24984">MKRAIIESRPYLLLSLLFGISFFFVFVLNEPELPDPLKMAWKGAGVGFLSIYALRRVAGFDGKLIAAVMAFGALGDILIELDMILGAVAFLIGHCIAITLYLRHRRPRTSFSQKIFAILLVPITVFIAWSLPFDRGEALGIAIYSAFLAAMAAMAWTSRFPRYRVGTGVIFFVVSDLLIFSRVGFLQNSDIPMWGVWPLYFAGQFLIATGVVRTLRTEKHITNP</sequence>
<feature type="transmembrane region" description="Helical" evidence="6">
    <location>
        <begin position="12"/>
        <end position="29"/>
    </location>
</feature>
<dbReference type="InterPro" id="IPR012506">
    <property type="entry name" value="TMEM86B-like"/>
</dbReference>
<reference evidence="7" key="1">
    <citation type="submission" date="2018-06" db="EMBL/GenBank/DDBJ databases">
        <authorList>
            <person name="Zhirakovskaya E."/>
        </authorList>
    </citation>
    <scope>NUCLEOTIDE SEQUENCE</scope>
</reference>
<feature type="transmembrane region" description="Helical" evidence="6">
    <location>
        <begin position="197"/>
        <end position="215"/>
    </location>
</feature>
<feature type="transmembrane region" description="Helical" evidence="6">
    <location>
        <begin position="83"/>
        <end position="103"/>
    </location>
</feature>
<dbReference type="GO" id="GO:0016020">
    <property type="term" value="C:membrane"/>
    <property type="evidence" value="ECO:0007669"/>
    <property type="project" value="UniProtKB-SubCell"/>
</dbReference>
<evidence type="ECO:0000256" key="2">
    <source>
        <dbReference type="ARBA" id="ARBA00007375"/>
    </source>
</evidence>
<dbReference type="PANTHER" id="PTHR31885">
    <property type="entry name" value="GH04784P"/>
    <property type="match status" value="1"/>
</dbReference>
<feature type="transmembrane region" description="Helical" evidence="6">
    <location>
        <begin position="138"/>
        <end position="156"/>
    </location>
</feature>
<organism evidence="7">
    <name type="scientific">hydrothermal vent metagenome</name>
    <dbReference type="NCBI Taxonomy" id="652676"/>
    <lineage>
        <taxon>unclassified sequences</taxon>
        <taxon>metagenomes</taxon>
        <taxon>ecological metagenomes</taxon>
    </lineage>
</organism>